<dbReference type="InterPro" id="IPR041685">
    <property type="entry name" value="AAA_GajA/Old/RecF-like"/>
</dbReference>
<accession>A0A7L6BHX4</accession>
<dbReference type="SUPFAM" id="SSF52540">
    <property type="entry name" value="P-loop containing nucleoside triphosphate hydrolases"/>
    <property type="match status" value="1"/>
</dbReference>
<dbReference type="PANTHER" id="PTHR43581:SF4">
    <property type="entry name" value="ATP_GTP PHOSPHATASE"/>
    <property type="match status" value="1"/>
</dbReference>
<dbReference type="Proteomes" id="UP000510868">
    <property type="component" value="Chromosome"/>
</dbReference>
<dbReference type="Pfam" id="PF13175">
    <property type="entry name" value="AAA_15"/>
    <property type="match status" value="1"/>
</dbReference>
<dbReference type="Gene3D" id="3.40.50.300">
    <property type="entry name" value="P-loop containing nucleotide triphosphate hydrolases"/>
    <property type="match status" value="1"/>
</dbReference>
<reference evidence="2 3" key="1">
    <citation type="submission" date="2020-07" db="EMBL/GenBank/DDBJ databases">
        <title>Genome sequence of Lactobacillus reuteri CNEI-KCA3 isolated from the faeces of a reared-broiler chicken, South-East Nigeria, reveals presence of CRISPR arrays.</title>
        <authorList>
            <person name="Anukam K.C."/>
            <person name="Ibezim C.N."/>
            <person name="BeecK W.V."/>
            <person name="Allonsius C."/>
            <person name="Broek M.D."/>
            <person name="Tuyaerts I."/>
            <person name="Attama A."/>
            <person name="Esimone C.O."/>
            <person name="Lebeer S."/>
        </authorList>
    </citation>
    <scope>NUCLEOTIDE SEQUENCE [LARGE SCALE GENOMIC DNA]</scope>
    <source>
        <strain evidence="2 3">CNEI-KCA3</strain>
    </source>
</reference>
<proteinExistence type="predicted"/>
<evidence type="ECO:0000259" key="1">
    <source>
        <dbReference type="Pfam" id="PF13175"/>
    </source>
</evidence>
<protein>
    <submittedName>
        <fullName evidence="2">AAA family ATPase</fullName>
    </submittedName>
</protein>
<dbReference type="InterPro" id="IPR051396">
    <property type="entry name" value="Bact_Antivir_Def_Nuclease"/>
</dbReference>
<dbReference type="CDD" id="cd00267">
    <property type="entry name" value="ABC_ATPase"/>
    <property type="match status" value="1"/>
</dbReference>
<gene>
    <name evidence="2" type="ORF">HHK02_00290</name>
</gene>
<dbReference type="PANTHER" id="PTHR43581">
    <property type="entry name" value="ATP/GTP PHOSPHATASE"/>
    <property type="match status" value="1"/>
</dbReference>
<feature type="domain" description="Endonuclease GajA/Old nuclease/RecF-like AAA" evidence="1">
    <location>
        <begin position="197"/>
        <end position="352"/>
    </location>
</feature>
<dbReference type="AlphaFoldDB" id="A0A7L6BHX4"/>
<dbReference type="EMBL" id="CP059275">
    <property type="protein sequence ID" value="QLQ61811.1"/>
    <property type="molecule type" value="Genomic_DNA"/>
</dbReference>
<name>A0A7L6BHX4_LIMRT</name>
<dbReference type="RefSeq" id="WP_181462535.1">
    <property type="nucleotide sequence ID" value="NZ_CP059275.1"/>
</dbReference>
<dbReference type="InterPro" id="IPR027417">
    <property type="entry name" value="P-loop_NTPase"/>
</dbReference>
<sequence>MKKENIDNSMIDDKTKNLINYFLTNNFLDYANDKNPNRAYISQLYFPFYKNFKPSSTIDFSFPITVLVGKNGSGKSSILHALYGCPYGPTIEHFWFSTSVDPIEDGDGEHSHRYVYTYRQKGKDAKVLYYRASRPGTQTKKENMDYWETGKPHAEYGMDETKRFPPMRAKVTYIDFREQLSAYDKFFYFGNTNGLKKKSKQDFIRLKSEYLDNVLNSDKIYKSRSKKKNHNSSPISLTKPELRFISIILGVEYTSGKLVHHNFFRNEGDSILLTKAGFTYTEAHAGSGEFAVANLVHQIFNLKKNENNLILLDEPETSLYPGAQKRLLYFLLEMTKKLHCQIIIATHSQNFISELPNFAIKAIHFDSTEGISYITNGCSPSRVFEELDLPIPKCNVYTEDRAAALLVQAVANNENISKYFSISYEGDGATSLLKTYILSDSSGNGNNNYYILDGDMKIDKIDVENLPKVKLEDKNFINDLCNNICEKISFPSSKGKDNDSKEDIIKYKAQLKYLRYFYNHVHYLPKSTTPEQIIKDSQFLKSLIPQGCDINVSENRPIKDVYYDIVKARLLVDKPNSEQYYAVIQELIANWIRNYSESPEYYSIKDTLLEIKEFYDKSTGK</sequence>
<organism evidence="2 3">
    <name type="scientific">Limosilactobacillus reuteri</name>
    <name type="common">Lactobacillus reuteri</name>
    <dbReference type="NCBI Taxonomy" id="1598"/>
    <lineage>
        <taxon>Bacteria</taxon>
        <taxon>Bacillati</taxon>
        <taxon>Bacillota</taxon>
        <taxon>Bacilli</taxon>
        <taxon>Lactobacillales</taxon>
        <taxon>Lactobacillaceae</taxon>
        <taxon>Limosilactobacillus</taxon>
    </lineage>
</organism>
<evidence type="ECO:0000313" key="3">
    <source>
        <dbReference type="Proteomes" id="UP000510868"/>
    </source>
</evidence>
<evidence type="ECO:0000313" key="2">
    <source>
        <dbReference type="EMBL" id="QLQ61811.1"/>
    </source>
</evidence>